<name>A0A7W3QIM7_ACTNM</name>
<dbReference type="AlphaFoldDB" id="A0A7W3QIM7"/>
<dbReference type="RefSeq" id="WP_182841080.1">
    <property type="nucleotide sequence ID" value="NZ_BAAALP010000042.1"/>
</dbReference>
<feature type="domain" description="Pyrrolo-quinoline quinone repeat" evidence="2">
    <location>
        <begin position="52"/>
        <end position="225"/>
    </location>
</feature>
<reference evidence="3 4" key="1">
    <citation type="submission" date="2020-08" db="EMBL/GenBank/DDBJ databases">
        <title>Genomic Encyclopedia of Type Strains, Phase IV (KMG-IV): sequencing the most valuable type-strain genomes for metagenomic binning, comparative biology and taxonomic classification.</title>
        <authorList>
            <person name="Goeker M."/>
        </authorList>
    </citation>
    <scope>NUCLEOTIDE SEQUENCE [LARGE SCALE GENOMIC DNA]</scope>
    <source>
        <strain evidence="3 4">DSM 44197</strain>
    </source>
</reference>
<dbReference type="InterPro" id="IPR011047">
    <property type="entry name" value="Quinoprotein_ADH-like_sf"/>
</dbReference>
<dbReference type="InterPro" id="IPR015943">
    <property type="entry name" value="WD40/YVTN_repeat-like_dom_sf"/>
</dbReference>
<sequence>MVSHTLRRSLSASVPALAASAVLLGAAGCSGGAPGRGAEAAQGWTGTGVNAVSRPVTGSGVTAVTGLRPDGDLETAVFDLAKGRRLWSRPATMVGRLSGMGVQPPAVAGTPGSPVVVALEPRRTGRWKATLVARDARTGTERWTRPVDTTFGPVRCGTQVCLSEFTARRSARFAVLDAATGRQLWRMPGIAEVEWSDPTRVVAFRMARHPALEARDLRTGRTLWTFPVERAVGSGVNLSGGWAFGALPGGPLVGYVAPYQRGKGRDSLSAFGFFGLNPATGRLVWTRKRLLRVYPGASPAVALVTRQVTPGGSYGGFEQLDPRTGRTTATVTADRAPASSWLLAFPADLSSLAFLSQGRRGAAYRLADASPVGPQGLRVWSFCTVTPSELRINGHRGFFPVAPLCAYDLATGRRLGSAGAPPGWYTGSTDGWRVWRGEDGVLHAVRDARGTTPGMYGQ</sequence>
<keyword evidence="4" id="KW-1185">Reference proteome</keyword>
<gene>
    <name evidence="3" type="ORF">HNR61_000030</name>
</gene>
<dbReference type="PANTHER" id="PTHR34512">
    <property type="entry name" value="CELL SURFACE PROTEIN"/>
    <property type="match status" value="1"/>
</dbReference>
<dbReference type="EMBL" id="JACJIA010000001">
    <property type="protein sequence ID" value="MBA8948432.1"/>
    <property type="molecule type" value="Genomic_DNA"/>
</dbReference>
<comment type="caution">
    <text evidence="3">The sequence shown here is derived from an EMBL/GenBank/DDBJ whole genome shotgun (WGS) entry which is preliminary data.</text>
</comment>
<evidence type="ECO:0000313" key="3">
    <source>
        <dbReference type="EMBL" id="MBA8948432.1"/>
    </source>
</evidence>
<feature type="chain" id="PRO_5031250600" description="Pyrrolo-quinoline quinone repeat domain-containing protein" evidence="1">
    <location>
        <begin position="19"/>
        <end position="458"/>
    </location>
</feature>
<dbReference type="Proteomes" id="UP000572680">
    <property type="component" value="Unassembled WGS sequence"/>
</dbReference>
<dbReference type="PANTHER" id="PTHR34512:SF30">
    <property type="entry name" value="OUTER MEMBRANE PROTEIN ASSEMBLY FACTOR BAMB"/>
    <property type="match status" value="1"/>
</dbReference>
<keyword evidence="1" id="KW-0732">Signal</keyword>
<organism evidence="3 4">
    <name type="scientific">Actinomadura namibiensis</name>
    <dbReference type="NCBI Taxonomy" id="182080"/>
    <lineage>
        <taxon>Bacteria</taxon>
        <taxon>Bacillati</taxon>
        <taxon>Actinomycetota</taxon>
        <taxon>Actinomycetes</taxon>
        <taxon>Streptosporangiales</taxon>
        <taxon>Thermomonosporaceae</taxon>
        <taxon>Actinomadura</taxon>
    </lineage>
</organism>
<proteinExistence type="predicted"/>
<evidence type="ECO:0000259" key="2">
    <source>
        <dbReference type="Pfam" id="PF13360"/>
    </source>
</evidence>
<dbReference type="PROSITE" id="PS51257">
    <property type="entry name" value="PROKAR_LIPOPROTEIN"/>
    <property type="match status" value="1"/>
</dbReference>
<feature type="signal peptide" evidence="1">
    <location>
        <begin position="1"/>
        <end position="18"/>
    </location>
</feature>
<dbReference type="Pfam" id="PF13360">
    <property type="entry name" value="PQQ_2"/>
    <property type="match status" value="1"/>
</dbReference>
<evidence type="ECO:0000256" key="1">
    <source>
        <dbReference type="SAM" id="SignalP"/>
    </source>
</evidence>
<accession>A0A7W3QIM7</accession>
<protein>
    <recommendedName>
        <fullName evidence="2">Pyrrolo-quinoline quinone repeat domain-containing protein</fullName>
    </recommendedName>
</protein>
<dbReference type="InterPro" id="IPR002372">
    <property type="entry name" value="PQQ_rpt_dom"/>
</dbReference>
<dbReference type="Gene3D" id="2.130.10.10">
    <property type="entry name" value="YVTN repeat-like/Quinoprotein amine dehydrogenase"/>
    <property type="match status" value="2"/>
</dbReference>
<dbReference type="SUPFAM" id="SSF50998">
    <property type="entry name" value="Quinoprotein alcohol dehydrogenase-like"/>
    <property type="match status" value="2"/>
</dbReference>
<evidence type="ECO:0000313" key="4">
    <source>
        <dbReference type="Proteomes" id="UP000572680"/>
    </source>
</evidence>